<dbReference type="InterPro" id="IPR003542">
    <property type="entry name" value="Enbac_synth_compD-like"/>
</dbReference>
<feature type="binding site" evidence="2">
    <location>
        <position position="154"/>
    </location>
    <ligand>
        <name>CoA</name>
        <dbReference type="ChEBI" id="CHEBI:57287"/>
    </ligand>
</feature>
<dbReference type="PANTHER" id="PTHR38096:SF1">
    <property type="entry name" value="ENTEROBACTIN SYNTHASE COMPONENT D"/>
    <property type="match status" value="1"/>
</dbReference>
<name>A0A385DJ78_9ACTN</name>
<reference evidence="6 7" key="1">
    <citation type="submission" date="2018-08" db="EMBL/GenBank/DDBJ databases">
        <authorList>
            <person name="Ferrada E.E."/>
            <person name="Latorre B.A."/>
        </authorList>
    </citation>
    <scope>NUCLEOTIDE SEQUENCE [LARGE SCALE GENOMIC DNA]</scope>
    <source>
        <strain evidence="6 7">VK-A60T</strain>
    </source>
</reference>
<protein>
    <submittedName>
        <fullName evidence="6">4'-phosphopantetheinyl transferase</fullName>
    </submittedName>
</protein>
<keyword evidence="3" id="KW-0460">Magnesium</keyword>
<feature type="binding site" evidence="2">
    <location>
        <position position="105"/>
    </location>
    <ligand>
        <name>CoA</name>
        <dbReference type="ChEBI" id="CHEBI:57287"/>
    </ligand>
</feature>
<feature type="binding site" evidence="3">
    <location>
        <position position="105"/>
    </location>
    <ligand>
        <name>Mg(2+)</name>
        <dbReference type="ChEBI" id="CHEBI:18420"/>
    </ligand>
</feature>
<evidence type="ECO:0000256" key="1">
    <source>
        <dbReference type="ARBA" id="ARBA00022679"/>
    </source>
</evidence>
<evidence type="ECO:0000256" key="3">
    <source>
        <dbReference type="PIRSR" id="PIRSR603542-2"/>
    </source>
</evidence>
<feature type="binding site" evidence="2">
    <location>
        <position position="164"/>
    </location>
    <ligand>
        <name>CoA</name>
        <dbReference type="ChEBI" id="CHEBI:57287"/>
    </ligand>
</feature>
<dbReference type="AlphaFoldDB" id="A0A385DJ78"/>
<comment type="cofactor">
    <cofactor evidence="3">
        <name>Mg(2+)</name>
        <dbReference type="ChEBI" id="CHEBI:18420"/>
    </cofactor>
</comment>
<dbReference type="KEGG" id="sky:D0C37_30785"/>
<feature type="domain" description="4'-phosphopantetheinyl transferase" evidence="4">
    <location>
        <begin position="101"/>
        <end position="178"/>
    </location>
</feature>
<dbReference type="Pfam" id="PF01648">
    <property type="entry name" value="ACPS"/>
    <property type="match status" value="1"/>
</dbReference>
<keyword evidence="1 6" id="KW-0808">Transferase</keyword>
<dbReference type="SUPFAM" id="SSF56214">
    <property type="entry name" value="4'-phosphopantetheinyl transferase"/>
    <property type="match status" value="1"/>
</dbReference>
<sequence>MLKMILPGGLSVVEARADLPEATLYPEEEAAVARAVPKRRAEYATVRHCARLAMAELGMAPAPLPPDEHRAPRWPAGVVGSMTHCLGYRAAVVGPASQFRSVGVDAEPHDTLPEGVLDIVARPAEREQHGTLRRDNPGVHWDRLLFSAKESVYKTWFPLTGRWLDFQEADLVIDPGTGHAGTFTATLLVPGHTTSGDPLTGFTGRWRVAEGLVCTAITVPAPVRPGGPRR</sequence>
<organism evidence="6 7">
    <name type="scientific">Streptomyces koyangensis</name>
    <dbReference type="NCBI Taxonomy" id="188770"/>
    <lineage>
        <taxon>Bacteria</taxon>
        <taxon>Bacillati</taxon>
        <taxon>Actinomycetota</taxon>
        <taxon>Actinomycetes</taxon>
        <taxon>Kitasatosporales</taxon>
        <taxon>Streptomycetaceae</taxon>
        <taxon>Streptomyces</taxon>
        <taxon>Streptomyces aurantiacus group</taxon>
    </lineage>
</organism>
<dbReference type="GO" id="GO:0009366">
    <property type="term" value="C:enterobactin synthetase complex"/>
    <property type="evidence" value="ECO:0007669"/>
    <property type="project" value="InterPro"/>
</dbReference>
<evidence type="ECO:0000259" key="4">
    <source>
        <dbReference type="Pfam" id="PF01648"/>
    </source>
</evidence>
<feature type="binding site" evidence="2">
    <location>
        <position position="150"/>
    </location>
    <ligand>
        <name>CoA</name>
        <dbReference type="ChEBI" id="CHEBI:57287"/>
    </ligand>
</feature>
<keyword evidence="3" id="KW-0479">Metal-binding</keyword>
<dbReference type="EMBL" id="CP031742">
    <property type="protein sequence ID" value="AXQ58562.1"/>
    <property type="molecule type" value="Genomic_DNA"/>
</dbReference>
<dbReference type="GO" id="GO:0008897">
    <property type="term" value="F:holo-[acyl-carrier-protein] synthase activity"/>
    <property type="evidence" value="ECO:0007669"/>
    <property type="project" value="InterPro"/>
</dbReference>
<accession>A0A385DJ78</accession>
<feature type="binding site" evidence="2">
    <location>
        <position position="47"/>
    </location>
    <ligand>
        <name>CoA</name>
        <dbReference type="ChEBI" id="CHEBI:57287"/>
    </ligand>
</feature>
<feature type="binding site" evidence="3">
    <location>
        <position position="107"/>
    </location>
    <ligand>
        <name>Mg(2+)</name>
        <dbReference type="ChEBI" id="CHEBI:18420"/>
    </ligand>
</feature>
<dbReference type="PRINTS" id="PR01399">
    <property type="entry name" value="ENTSNTHTASED"/>
</dbReference>
<dbReference type="Pfam" id="PF17837">
    <property type="entry name" value="4PPT_N"/>
    <property type="match status" value="1"/>
</dbReference>
<dbReference type="GO" id="GO:0000287">
    <property type="term" value="F:magnesium ion binding"/>
    <property type="evidence" value="ECO:0007669"/>
    <property type="project" value="InterPro"/>
</dbReference>
<gene>
    <name evidence="6" type="ORF">D0C37_30785</name>
</gene>
<evidence type="ECO:0000259" key="5">
    <source>
        <dbReference type="Pfam" id="PF17837"/>
    </source>
</evidence>
<dbReference type="GeneID" id="300118507"/>
<proteinExistence type="predicted"/>
<feature type="binding site" evidence="3">
    <location>
        <position position="106"/>
    </location>
    <ligand>
        <name>Mg(2+)</name>
        <dbReference type="ChEBI" id="CHEBI:18420"/>
    </ligand>
</feature>
<evidence type="ECO:0000313" key="6">
    <source>
        <dbReference type="EMBL" id="AXQ58562.1"/>
    </source>
</evidence>
<evidence type="ECO:0000313" key="7">
    <source>
        <dbReference type="Proteomes" id="UP000259636"/>
    </source>
</evidence>
<dbReference type="InterPro" id="IPR008278">
    <property type="entry name" value="4-PPantetheinyl_Trfase_dom"/>
</dbReference>
<dbReference type="RefSeq" id="WP_101281162.1">
    <property type="nucleotide sequence ID" value="NZ_CP031742.1"/>
</dbReference>
<dbReference type="InterPro" id="IPR041354">
    <property type="entry name" value="4PPT_N"/>
</dbReference>
<dbReference type="GO" id="GO:0009239">
    <property type="term" value="P:enterobactin biosynthetic process"/>
    <property type="evidence" value="ECO:0007669"/>
    <property type="project" value="InterPro"/>
</dbReference>
<feature type="binding site" evidence="2">
    <location>
        <begin position="83"/>
        <end position="84"/>
    </location>
    <ligand>
        <name>CoA</name>
        <dbReference type="ChEBI" id="CHEBI:57287"/>
    </ligand>
</feature>
<dbReference type="GO" id="GO:0005886">
    <property type="term" value="C:plasma membrane"/>
    <property type="evidence" value="ECO:0007669"/>
    <property type="project" value="TreeGrafter"/>
</dbReference>
<evidence type="ECO:0000256" key="2">
    <source>
        <dbReference type="PIRSR" id="PIRSR603542-1"/>
    </source>
</evidence>
<feature type="domain" description="4'-phosphopantetheinyl transferase N-terminal" evidence="5">
    <location>
        <begin position="27"/>
        <end position="93"/>
    </location>
</feature>
<dbReference type="Proteomes" id="UP000259636">
    <property type="component" value="Chromosome"/>
</dbReference>
<dbReference type="InterPro" id="IPR037143">
    <property type="entry name" value="4-PPantetheinyl_Trfase_dom_sf"/>
</dbReference>
<dbReference type="PANTHER" id="PTHR38096">
    <property type="entry name" value="ENTEROBACTIN SYNTHASE COMPONENT D"/>
    <property type="match status" value="1"/>
</dbReference>
<feature type="binding site" evidence="2">
    <location>
        <position position="39"/>
    </location>
    <ligand>
        <name>CoA</name>
        <dbReference type="ChEBI" id="CHEBI:57287"/>
    </ligand>
</feature>